<dbReference type="OrthoDB" id="408631at2759"/>
<dbReference type="PANTHER" id="PTHR11559">
    <property type="entry name" value="CARBOXYLESTERASE"/>
    <property type="match status" value="1"/>
</dbReference>
<sequence>MHSFLLILGVFALNNISLALAGPPRATSAQVDLGYEIHTGFLNTTGNFYNFSNIPYAEPPVGNLRFTAPRAHSTASPKPRNDGSRFAVCPNAIPAWTAVATKWLTQGIGSINISAGYTPPAITTLPTPILSTSENCLLLDVMVPKAIFDNKGTGAGAPVLVWIHGGGYTLGWKTQYGTGGGLIKASKGGIVYVAINYRLGLFGFLSGPTFQMNGTANAGLLDQRFALEWVQQNIHLFGGDPTRVTVMGESAGGGSTIHQVTAYGGLLGRVPFSQAIIQSGAFLMVPNNNRPEDIYQKFLSLAGVSTLQQARTLSTSKLQLVNYQLVGAAPYGDFTFNPSVDGSFAPKLPGELLLHGQYDKSLKLIIGHNVDEGLYFTSPFVFTEATFRQNVITVSFPDSPIDGRQDYIANTLYPPVYDGTYGYTDPVIRGDFIVSGALFQCNAEYLAQAFGSSAWSYLFSVPPALHGDDIAYTFYEGPAAAVKNSALALTMQAYWTNFVMHGNPNGAGLPHFPNFGATGQLLDINQTFIVPIPNDLGGSKAHCDWWQKGLYY</sequence>
<feature type="signal peptide" evidence="3">
    <location>
        <begin position="1"/>
        <end position="21"/>
    </location>
</feature>
<evidence type="ECO:0000256" key="1">
    <source>
        <dbReference type="ARBA" id="ARBA00005964"/>
    </source>
</evidence>
<dbReference type="Proteomes" id="UP000235371">
    <property type="component" value="Unassembled WGS sequence"/>
</dbReference>
<dbReference type="Pfam" id="PF00135">
    <property type="entry name" value="COesterase"/>
    <property type="match status" value="1"/>
</dbReference>
<name>A0A2J6TI80_9HELO</name>
<evidence type="ECO:0000256" key="3">
    <source>
        <dbReference type="RuleBase" id="RU361235"/>
    </source>
</evidence>
<reference evidence="5 6" key="1">
    <citation type="submission" date="2016-04" db="EMBL/GenBank/DDBJ databases">
        <title>A degradative enzymes factory behind the ericoid mycorrhizal symbiosis.</title>
        <authorList>
            <consortium name="DOE Joint Genome Institute"/>
            <person name="Martino E."/>
            <person name="Morin E."/>
            <person name="Grelet G."/>
            <person name="Kuo A."/>
            <person name="Kohler A."/>
            <person name="Daghino S."/>
            <person name="Barry K."/>
            <person name="Choi C."/>
            <person name="Cichocki N."/>
            <person name="Clum A."/>
            <person name="Copeland A."/>
            <person name="Hainaut M."/>
            <person name="Haridas S."/>
            <person name="Labutti K."/>
            <person name="Lindquist E."/>
            <person name="Lipzen A."/>
            <person name="Khouja H.-R."/>
            <person name="Murat C."/>
            <person name="Ohm R."/>
            <person name="Olson A."/>
            <person name="Spatafora J."/>
            <person name="Veneault-Fourrey C."/>
            <person name="Henrissat B."/>
            <person name="Grigoriev I."/>
            <person name="Martin F."/>
            <person name="Perotto S."/>
        </authorList>
    </citation>
    <scope>NUCLEOTIDE SEQUENCE [LARGE SCALE GENOMIC DNA]</scope>
    <source>
        <strain evidence="5 6">E</strain>
    </source>
</reference>
<organism evidence="5 6">
    <name type="scientific">Hyaloscypha bicolor E</name>
    <dbReference type="NCBI Taxonomy" id="1095630"/>
    <lineage>
        <taxon>Eukaryota</taxon>
        <taxon>Fungi</taxon>
        <taxon>Dikarya</taxon>
        <taxon>Ascomycota</taxon>
        <taxon>Pezizomycotina</taxon>
        <taxon>Leotiomycetes</taxon>
        <taxon>Helotiales</taxon>
        <taxon>Hyaloscyphaceae</taxon>
        <taxon>Hyaloscypha</taxon>
        <taxon>Hyaloscypha bicolor</taxon>
    </lineage>
</organism>
<dbReference type="PROSITE" id="PS00122">
    <property type="entry name" value="CARBOXYLESTERASE_B_1"/>
    <property type="match status" value="1"/>
</dbReference>
<feature type="domain" description="Carboxylesterase type B" evidence="4">
    <location>
        <begin position="44"/>
        <end position="527"/>
    </location>
</feature>
<dbReference type="RefSeq" id="XP_024739617.1">
    <property type="nucleotide sequence ID" value="XM_024874417.1"/>
</dbReference>
<dbReference type="EC" id="3.1.1.-" evidence="3"/>
<evidence type="ECO:0000259" key="4">
    <source>
        <dbReference type="Pfam" id="PF00135"/>
    </source>
</evidence>
<dbReference type="Gene3D" id="3.40.50.1820">
    <property type="entry name" value="alpha/beta hydrolase"/>
    <property type="match status" value="1"/>
</dbReference>
<proteinExistence type="inferred from homology"/>
<keyword evidence="6" id="KW-1185">Reference proteome</keyword>
<comment type="similarity">
    <text evidence="1 3">Belongs to the type-B carboxylesterase/lipase family.</text>
</comment>
<evidence type="ECO:0000256" key="2">
    <source>
        <dbReference type="ARBA" id="ARBA00022801"/>
    </source>
</evidence>
<dbReference type="SUPFAM" id="SSF53474">
    <property type="entry name" value="alpha/beta-Hydrolases"/>
    <property type="match status" value="1"/>
</dbReference>
<dbReference type="GeneID" id="36582497"/>
<keyword evidence="3" id="KW-0732">Signal</keyword>
<keyword evidence="2 3" id="KW-0378">Hydrolase</keyword>
<dbReference type="EMBL" id="KZ613783">
    <property type="protein sequence ID" value="PMD62713.1"/>
    <property type="molecule type" value="Genomic_DNA"/>
</dbReference>
<dbReference type="InParanoid" id="A0A2J6TI80"/>
<gene>
    <name evidence="5" type="ORF">K444DRAFT_525137</name>
</gene>
<feature type="chain" id="PRO_5014206634" description="Carboxylic ester hydrolase" evidence="3">
    <location>
        <begin position="22"/>
        <end position="552"/>
    </location>
</feature>
<dbReference type="GO" id="GO:0016787">
    <property type="term" value="F:hydrolase activity"/>
    <property type="evidence" value="ECO:0007669"/>
    <property type="project" value="UniProtKB-KW"/>
</dbReference>
<protein>
    <recommendedName>
        <fullName evidence="3">Carboxylic ester hydrolase</fullName>
        <ecNumber evidence="3">3.1.1.-</ecNumber>
    </recommendedName>
</protein>
<dbReference type="InterPro" id="IPR029058">
    <property type="entry name" value="AB_hydrolase_fold"/>
</dbReference>
<dbReference type="InterPro" id="IPR050309">
    <property type="entry name" value="Type-B_Carboxylest/Lipase"/>
</dbReference>
<dbReference type="AlphaFoldDB" id="A0A2J6TI80"/>
<accession>A0A2J6TI80</accession>
<dbReference type="STRING" id="1095630.A0A2J6TI80"/>
<evidence type="ECO:0000313" key="6">
    <source>
        <dbReference type="Proteomes" id="UP000235371"/>
    </source>
</evidence>
<dbReference type="InterPro" id="IPR019826">
    <property type="entry name" value="Carboxylesterase_B_AS"/>
</dbReference>
<dbReference type="InterPro" id="IPR002018">
    <property type="entry name" value="CarbesteraseB"/>
</dbReference>
<evidence type="ECO:0000313" key="5">
    <source>
        <dbReference type="EMBL" id="PMD62713.1"/>
    </source>
</evidence>